<dbReference type="GO" id="GO:0030424">
    <property type="term" value="C:axon"/>
    <property type="evidence" value="ECO:0007669"/>
    <property type="project" value="TreeGrafter"/>
</dbReference>
<protein>
    <submittedName>
        <fullName evidence="4">(Atlantic silverside) hypothetical protein</fullName>
    </submittedName>
</protein>
<name>A0A8S4AJT9_9TELE</name>
<accession>A0A8S4AJT9</accession>
<sequence>MDTNAAQDPISYLNTVIPYEKRASPPSVDDLQMLTNILYAMKEDSDKVPTLLTDYILKGH</sequence>
<dbReference type="PANTHER" id="PTHR12394">
    <property type="entry name" value="ZYGIN"/>
    <property type="match status" value="1"/>
</dbReference>
<evidence type="ECO:0000256" key="3">
    <source>
        <dbReference type="ARBA" id="ARBA00023054"/>
    </source>
</evidence>
<dbReference type="AlphaFoldDB" id="A0A8S4AJT9"/>
<dbReference type="Proteomes" id="UP000677803">
    <property type="component" value="Unassembled WGS sequence"/>
</dbReference>
<dbReference type="InterPro" id="IPR011680">
    <property type="entry name" value="FEZ"/>
</dbReference>
<evidence type="ECO:0000313" key="4">
    <source>
        <dbReference type="EMBL" id="CAG5878914.1"/>
    </source>
</evidence>
<keyword evidence="3" id="KW-0175">Coiled coil</keyword>
<comment type="caution">
    <text evidence="4">The sequence shown here is derived from an EMBL/GenBank/DDBJ whole genome shotgun (WGS) entry which is preliminary data.</text>
</comment>
<dbReference type="PANTHER" id="PTHR12394:SF4">
    <property type="entry name" value="FASCICULATION AND ELONGATION PROTEIN ZETA-1"/>
    <property type="match status" value="1"/>
</dbReference>
<evidence type="ECO:0000256" key="1">
    <source>
        <dbReference type="ARBA" id="ARBA00006788"/>
    </source>
</evidence>
<keyword evidence="2" id="KW-0597">Phosphoprotein</keyword>
<organism evidence="4 5">
    <name type="scientific">Menidia menidia</name>
    <name type="common">Atlantic silverside</name>
    <dbReference type="NCBI Taxonomy" id="238744"/>
    <lineage>
        <taxon>Eukaryota</taxon>
        <taxon>Metazoa</taxon>
        <taxon>Chordata</taxon>
        <taxon>Craniata</taxon>
        <taxon>Vertebrata</taxon>
        <taxon>Euteleostomi</taxon>
        <taxon>Actinopterygii</taxon>
        <taxon>Neopterygii</taxon>
        <taxon>Teleostei</taxon>
        <taxon>Neoteleostei</taxon>
        <taxon>Acanthomorphata</taxon>
        <taxon>Ovalentaria</taxon>
        <taxon>Atherinomorphae</taxon>
        <taxon>Atheriniformes</taxon>
        <taxon>Atherinopsidae</taxon>
        <taxon>Menidiinae</taxon>
        <taxon>Menidia</taxon>
    </lineage>
</organism>
<dbReference type="OrthoDB" id="7959977at2759"/>
<keyword evidence="5" id="KW-1185">Reference proteome</keyword>
<gene>
    <name evidence="4" type="ORF">MMEN_LOCUS5562</name>
</gene>
<proteinExistence type="inferred from homology"/>
<evidence type="ECO:0000313" key="5">
    <source>
        <dbReference type="Proteomes" id="UP000677803"/>
    </source>
</evidence>
<evidence type="ECO:0000256" key="2">
    <source>
        <dbReference type="ARBA" id="ARBA00022553"/>
    </source>
</evidence>
<comment type="similarity">
    <text evidence="1">Belongs to the zygin family.</text>
</comment>
<dbReference type="GO" id="GO:0005737">
    <property type="term" value="C:cytoplasm"/>
    <property type="evidence" value="ECO:0007669"/>
    <property type="project" value="TreeGrafter"/>
</dbReference>
<dbReference type="EMBL" id="CAJRST010004446">
    <property type="protein sequence ID" value="CAG5878914.1"/>
    <property type="molecule type" value="Genomic_DNA"/>
</dbReference>
<reference evidence="4" key="1">
    <citation type="submission" date="2021-05" db="EMBL/GenBank/DDBJ databases">
        <authorList>
            <person name="Tigano A."/>
        </authorList>
    </citation>
    <scope>NUCLEOTIDE SEQUENCE</scope>
</reference>